<keyword evidence="4" id="KW-0479">Metal-binding</keyword>
<keyword evidence="8 10" id="KW-0482">Metalloprotease</keyword>
<accession>A0ABV5S2T9</accession>
<keyword evidence="9 11" id="KW-0472">Membrane</keyword>
<evidence type="ECO:0000313" key="14">
    <source>
        <dbReference type="Proteomes" id="UP001589532"/>
    </source>
</evidence>
<evidence type="ECO:0000256" key="2">
    <source>
        <dbReference type="ARBA" id="ARBA00022670"/>
    </source>
</evidence>
<evidence type="ECO:0000256" key="7">
    <source>
        <dbReference type="ARBA" id="ARBA00022989"/>
    </source>
</evidence>
<dbReference type="RefSeq" id="WP_344986109.1">
    <property type="nucleotide sequence ID" value="NZ_BAAAXV010000001.1"/>
</dbReference>
<comment type="similarity">
    <text evidence="10">Belongs to the peptidase M48 family.</text>
</comment>
<evidence type="ECO:0000259" key="12">
    <source>
        <dbReference type="Pfam" id="PF01435"/>
    </source>
</evidence>
<evidence type="ECO:0000256" key="6">
    <source>
        <dbReference type="ARBA" id="ARBA00022833"/>
    </source>
</evidence>
<dbReference type="PANTHER" id="PTHR43221:SF2">
    <property type="entry name" value="PROTEASE HTPX HOMOLOG"/>
    <property type="match status" value="1"/>
</dbReference>
<evidence type="ECO:0000256" key="8">
    <source>
        <dbReference type="ARBA" id="ARBA00023049"/>
    </source>
</evidence>
<evidence type="ECO:0000256" key="11">
    <source>
        <dbReference type="SAM" id="Phobius"/>
    </source>
</evidence>
<comment type="caution">
    <text evidence="13">The sequence shown here is derived from an EMBL/GenBank/DDBJ whole genome shotgun (WGS) entry which is preliminary data.</text>
</comment>
<evidence type="ECO:0000313" key="13">
    <source>
        <dbReference type="EMBL" id="MFB9624881.1"/>
    </source>
</evidence>
<comment type="cofactor">
    <cofactor evidence="10">
        <name>Zn(2+)</name>
        <dbReference type="ChEBI" id="CHEBI:29105"/>
    </cofactor>
    <text evidence="10">Binds 1 zinc ion per subunit.</text>
</comment>
<dbReference type="EMBL" id="JBHMBW010000014">
    <property type="protein sequence ID" value="MFB9624881.1"/>
    <property type="molecule type" value="Genomic_DNA"/>
</dbReference>
<evidence type="ECO:0000256" key="5">
    <source>
        <dbReference type="ARBA" id="ARBA00022801"/>
    </source>
</evidence>
<keyword evidence="3 11" id="KW-0812">Transmembrane</keyword>
<keyword evidence="1" id="KW-1003">Cell membrane</keyword>
<gene>
    <name evidence="13" type="ORF">ACFFSA_17470</name>
</gene>
<feature type="transmembrane region" description="Helical" evidence="11">
    <location>
        <begin position="47"/>
        <end position="63"/>
    </location>
</feature>
<feature type="transmembrane region" description="Helical" evidence="11">
    <location>
        <begin position="21"/>
        <end position="41"/>
    </location>
</feature>
<keyword evidence="7 11" id="KW-1133">Transmembrane helix</keyword>
<proteinExistence type="inferred from homology"/>
<protein>
    <submittedName>
        <fullName evidence="13">M48 family metallopeptidase</fullName>
    </submittedName>
</protein>
<dbReference type="InterPro" id="IPR050083">
    <property type="entry name" value="HtpX_protease"/>
</dbReference>
<keyword evidence="14" id="KW-1185">Reference proteome</keyword>
<keyword evidence="6 10" id="KW-0862">Zinc</keyword>
<evidence type="ECO:0000256" key="9">
    <source>
        <dbReference type="ARBA" id="ARBA00023136"/>
    </source>
</evidence>
<sequence length="354" mass="38763">MSSESRSAPGLSAGLARIASYALACLVHFLGPAFLVAGGYLLSRMTIFAFFLGVVALGLAWLVRPRVPRFPADVQPLTREEAPNLYALLDRIGAGVGAPRADAVALDGTVNAAFGTYGWRRRRLVMIGYPLWLILTPQERIAVLAHEMAHSSNGDSRHGLFVGTALDSLRELRGVTRFDWHQDDGLDRLFAQALLVLAGLPVRALIFALELLLYRSSQRAEYRADELGARVAGSRAMASVLDVLTTRAPSARNFLEPSAVLLGASDLWDQLQASVAAVPDEELERRRQAAREEKTRVDDTHPPTYLRMERVRSLPYAEGEIGSAEVEKVQPELEQAACRVAEIVRDTARSALCH</sequence>
<dbReference type="InterPro" id="IPR001915">
    <property type="entry name" value="Peptidase_M48"/>
</dbReference>
<evidence type="ECO:0000256" key="1">
    <source>
        <dbReference type="ARBA" id="ARBA00022475"/>
    </source>
</evidence>
<evidence type="ECO:0000256" key="4">
    <source>
        <dbReference type="ARBA" id="ARBA00022723"/>
    </source>
</evidence>
<dbReference type="CDD" id="cd07328">
    <property type="entry name" value="M48_Ste24p_like"/>
    <property type="match status" value="1"/>
</dbReference>
<evidence type="ECO:0000256" key="3">
    <source>
        <dbReference type="ARBA" id="ARBA00022692"/>
    </source>
</evidence>
<dbReference type="Gene3D" id="3.30.2010.10">
    <property type="entry name" value="Metalloproteases ('zincins'), catalytic domain"/>
    <property type="match status" value="1"/>
</dbReference>
<reference evidence="13 14" key="1">
    <citation type="submission" date="2024-09" db="EMBL/GenBank/DDBJ databases">
        <authorList>
            <person name="Sun Q."/>
            <person name="Mori K."/>
        </authorList>
    </citation>
    <scope>NUCLEOTIDE SEQUENCE [LARGE SCALE GENOMIC DNA]</scope>
    <source>
        <strain evidence="13 14">JCM 3143</strain>
    </source>
</reference>
<keyword evidence="5 10" id="KW-0378">Hydrolase</keyword>
<dbReference type="Pfam" id="PF01435">
    <property type="entry name" value="Peptidase_M48"/>
    <property type="match status" value="1"/>
</dbReference>
<dbReference type="Proteomes" id="UP001589532">
    <property type="component" value="Unassembled WGS sequence"/>
</dbReference>
<feature type="domain" description="Peptidase M48" evidence="12">
    <location>
        <begin position="93"/>
        <end position="313"/>
    </location>
</feature>
<keyword evidence="2 10" id="KW-0645">Protease</keyword>
<organism evidence="13 14">
    <name type="scientific">Nonomuraea helvata</name>
    <dbReference type="NCBI Taxonomy" id="37484"/>
    <lineage>
        <taxon>Bacteria</taxon>
        <taxon>Bacillati</taxon>
        <taxon>Actinomycetota</taxon>
        <taxon>Actinomycetes</taxon>
        <taxon>Streptosporangiales</taxon>
        <taxon>Streptosporangiaceae</taxon>
        <taxon>Nonomuraea</taxon>
    </lineage>
</organism>
<name>A0ABV5S2T9_9ACTN</name>
<dbReference type="PANTHER" id="PTHR43221">
    <property type="entry name" value="PROTEASE HTPX"/>
    <property type="match status" value="1"/>
</dbReference>
<evidence type="ECO:0000256" key="10">
    <source>
        <dbReference type="RuleBase" id="RU003983"/>
    </source>
</evidence>